<dbReference type="EMBL" id="JAPIUZ010000007">
    <property type="protein sequence ID" value="MCX2564642.1"/>
    <property type="molecule type" value="Genomic_DNA"/>
</dbReference>
<dbReference type="Proteomes" id="UP001301152">
    <property type="component" value="Unassembled WGS sequence"/>
</dbReference>
<name>A0ABT3QH86_9PROT</name>
<proteinExistence type="predicted"/>
<accession>A0ABT3QH86</accession>
<gene>
    <name evidence="1" type="ORF">OQ497_11840</name>
</gene>
<comment type="caution">
    <text evidence="1">The sequence shown here is derived from an EMBL/GenBank/DDBJ whole genome shotgun (WGS) entry which is preliminary data.</text>
</comment>
<sequence>MKTSLFFSAKRDTLSWLTLHNFASGVAACQQAKELRPHPAFGFISAPGAAGFMGTGWWQALIRAVQEQSGYDCPHILDCGADPGYALFAASQGQKLIVLEAPSPVLESVNEVYERLGGHVFSMRPPSFDLISTLSGV</sequence>
<evidence type="ECO:0008006" key="3">
    <source>
        <dbReference type="Google" id="ProtNLM"/>
    </source>
</evidence>
<dbReference type="RefSeq" id="WP_173560142.1">
    <property type="nucleotide sequence ID" value="NZ_JAPIUZ010000007.1"/>
</dbReference>
<protein>
    <recommendedName>
        <fullName evidence="3">FkbM family methyltransferase</fullName>
    </recommendedName>
</protein>
<evidence type="ECO:0000313" key="1">
    <source>
        <dbReference type="EMBL" id="MCX2564642.1"/>
    </source>
</evidence>
<evidence type="ECO:0000313" key="2">
    <source>
        <dbReference type="Proteomes" id="UP001301152"/>
    </source>
</evidence>
<keyword evidence="2" id="KW-1185">Reference proteome</keyword>
<organism evidence="1 2">
    <name type="scientific">Acetobacter thailandicus</name>
    <dbReference type="NCBI Taxonomy" id="1502842"/>
    <lineage>
        <taxon>Bacteria</taxon>
        <taxon>Pseudomonadati</taxon>
        <taxon>Pseudomonadota</taxon>
        <taxon>Alphaproteobacteria</taxon>
        <taxon>Acetobacterales</taxon>
        <taxon>Acetobacteraceae</taxon>
        <taxon>Acetobacter</taxon>
    </lineage>
</organism>
<dbReference type="PROSITE" id="PS51257">
    <property type="entry name" value="PROKAR_LIPOPROTEIN"/>
    <property type="match status" value="1"/>
</dbReference>
<reference evidence="1 2" key="1">
    <citation type="submission" date="2022-11" db="EMBL/GenBank/DDBJ databases">
        <title>Genome sequencing of Acetobacter type strain.</title>
        <authorList>
            <person name="Heo J."/>
            <person name="Lee D."/>
            <person name="Han B.-H."/>
            <person name="Hong S.-B."/>
            <person name="Kwon S.-W."/>
        </authorList>
    </citation>
    <scope>NUCLEOTIDE SEQUENCE [LARGE SCALE GENOMIC DNA]</scope>
    <source>
        <strain evidence="1 2">KACC 21253</strain>
    </source>
</reference>